<comment type="caution">
    <text evidence="8">The sequence shown here is derived from an EMBL/GenBank/DDBJ whole genome shotgun (WGS) entry which is preliminary data.</text>
</comment>
<name>R0EBT0_CAUVI</name>
<comment type="subcellular location">
    <subcellularLocation>
        <location evidence="1">Cell envelope</location>
    </subcellularLocation>
</comment>
<evidence type="ECO:0000256" key="1">
    <source>
        <dbReference type="ARBA" id="ARBA00004196"/>
    </source>
</evidence>
<evidence type="ECO:0000259" key="7">
    <source>
        <dbReference type="Pfam" id="PF25967"/>
    </source>
</evidence>
<gene>
    <name evidence="8" type="ORF">OR37_01132</name>
</gene>
<dbReference type="PATRIC" id="fig|1292034.3.peg.1121"/>
<dbReference type="PANTHER" id="PTHR30469:SF37">
    <property type="entry name" value="RAGD PROTEIN"/>
    <property type="match status" value="1"/>
</dbReference>
<proteinExistence type="inferred from homology"/>
<dbReference type="InterPro" id="IPR006143">
    <property type="entry name" value="RND_pump_MFP"/>
</dbReference>
<organism evidence="8 9">
    <name type="scientific">Caulobacter vibrioides OR37</name>
    <dbReference type="NCBI Taxonomy" id="1292034"/>
    <lineage>
        <taxon>Bacteria</taxon>
        <taxon>Pseudomonadati</taxon>
        <taxon>Pseudomonadota</taxon>
        <taxon>Alphaproteobacteria</taxon>
        <taxon>Caulobacterales</taxon>
        <taxon>Caulobacteraceae</taxon>
        <taxon>Caulobacter</taxon>
    </lineage>
</organism>
<dbReference type="Pfam" id="PF25967">
    <property type="entry name" value="RND-MFP_C"/>
    <property type="match status" value="1"/>
</dbReference>
<dbReference type="InterPro" id="IPR058625">
    <property type="entry name" value="MdtA-like_BSH"/>
</dbReference>
<evidence type="ECO:0000259" key="5">
    <source>
        <dbReference type="Pfam" id="PF25917"/>
    </source>
</evidence>
<dbReference type="EMBL" id="APMP01000004">
    <property type="protein sequence ID" value="ENZ82938.1"/>
    <property type="molecule type" value="Genomic_DNA"/>
</dbReference>
<dbReference type="Gene3D" id="2.40.420.20">
    <property type="match status" value="1"/>
</dbReference>
<dbReference type="Pfam" id="PF25876">
    <property type="entry name" value="HH_MFP_RND"/>
    <property type="match status" value="1"/>
</dbReference>
<dbReference type="eggNOG" id="COG0845">
    <property type="taxonomic scope" value="Bacteria"/>
</dbReference>
<dbReference type="STRING" id="1292034.OR37_01132"/>
<reference evidence="8 9" key="1">
    <citation type="journal article" date="2013" name="Genome Announc.">
        <title>Draft Genome Sequence for Caulobacter sp. Strain OR37, a Bacterium Tolerant to Heavy Metals.</title>
        <authorList>
            <person name="Utturkar S.M."/>
            <person name="Bollmann A."/>
            <person name="Brzoska R.M."/>
            <person name="Klingeman D.M."/>
            <person name="Epstein S.E."/>
            <person name="Palumbo A.V."/>
            <person name="Brown S.D."/>
        </authorList>
    </citation>
    <scope>NUCLEOTIDE SEQUENCE [LARGE SCALE GENOMIC DNA]</scope>
    <source>
        <strain evidence="8 9">OR37</strain>
    </source>
</reference>
<feature type="domain" description="CusB-like beta-barrel" evidence="6">
    <location>
        <begin position="233"/>
        <end position="303"/>
    </location>
</feature>
<dbReference type="AlphaFoldDB" id="R0EBT0"/>
<dbReference type="PANTHER" id="PTHR30469">
    <property type="entry name" value="MULTIDRUG RESISTANCE PROTEIN MDTA"/>
    <property type="match status" value="1"/>
</dbReference>
<dbReference type="GO" id="GO:0015562">
    <property type="term" value="F:efflux transmembrane transporter activity"/>
    <property type="evidence" value="ECO:0007669"/>
    <property type="project" value="TreeGrafter"/>
</dbReference>
<dbReference type="Proteomes" id="UP000013063">
    <property type="component" value="Unassembled WGS sequence"/>
</dbReference>
<dbReference type="InterPro" id="IPR058627">
    <property type="entry name" value="MdtA-like_C"/>
</dbReference>
<evidence type="ECO:0000256" key="2">
    <source>
        <dbReference type="ARBA" id="ARBA00009477"/>
    </source>
</evidence>
<dbReference type="Gene3D" id="1.10.287.470">
    <property type="entry name" value="Helix hairpin bin"/>
    <property type="match status" value="1"/>
</dbReference>
<evidence type="ECO:0000256" key="3">
    <source>
        <dbReference type="ARBA" id="ARBA00022448"/>
    </source>
</evidence>
<dbReference type="FunFam" id="2.40.30.170:FF:000010">
    <property type="entry name" value="Efflux RND transporter periplasmic adaptor subunit"/>
    <property type="match status" value="1"/>
</dbReference>
<comment type="similarity">
    <text evidence="2">Belongs to the membrane fusion protein (MFP) (TC 8.A.1) family.</text>
</comment>
<dbReference type="SUPFAM" id="SSF111369">
    <property type="entry name" value="HlyD-like secretion proteins"/>
    <property type="match status" value="1"/>
</dbReference>
<keyword evidence="9" id="KW-1185">Reference proteome</keyword>
<sequence precursor="true">MPETASVSTPKPSRRLKLIGAGAACVAVAVVAVGVVTRVQADQSLKAWNRAQAIPTVGLAPVKGGGARDLVLPGQLQAFYNAPIHARVSGYLKRWYVDLGAPVKAGQLLAEIDTPDLDQQVLQARANLATAQANQRLSSITAKRWEGLVAQDAVSRQEADEKMGDLAARNSAVNAARADLDRLLAQQSFKRITAPFDGVVTARNTDIGQLISVGGAADTALFTVADQKKLRVYVSVPQNNSALIHRGLTAALSLPEYPGQTFKAVVVNDAQAVAANGAMLVELQLDNPDGKLKPGGYAQVAFKLPSAPTATTLPATALMYLHDTPAVAVVGPDSHVHLRPVKIQRDLGAEIEIGAGVQAGDKVVNNPPESLADGDLVRVTSAPAKGGAANAKG</sequence>
<evidence type="ECO:0000313" key="8">
    <source>
        <dbReference type="EMBL" id="ENZ82938.1"/>
    </source>
</evidence>
<protein>
    <submittedName>
        <fullName evidence="8">RND family efflux transporter, MFP subunit</fullName>
    </submittedName>
</protein>
<dbReference type="InterPro" id="IPR058624">
    <property type="entry name" value="MdtA-like_HH"/>
</dbReference>
<dbReference type="Gene3D" id="2.40.50.100">
    <property type="match status" value="1"/>
</dbReference>
<accession>R0EBT0</accession>
<dbReference type="Pfam" id="PF25954">
    <property type="entry name" value="Beta-barrel_RND_2"/>
    <property type="match status" value="1"/>
</dbReference>
<feature type="domain" description="Multidrug resistance protein MdtA-like C-terminal permuted SH3" evidence="7">
    <location>
        <begin position="317"/>
        <end position="364"/>
    </location>
</feature>
<dbReference type="RefSeq" id="WP_004616799.1">
    <property type="nucleotide sequence ID" value="NZ_APMP01000004.1"/>
</dbReference>
<feature type="domain" description="Multidrug resistance protein MdtA-like barrel-sandwich hybrid" evidence="5">
    <location>
        <begin position="82"/>
        <end position="220"/>
    </location>
</feature>
<evidence type="ECO:0000259" key="6">
    <source>
        <dbReference type="Pfam" id="PF25954"/>
    </source>
</evidence>
<evidence type="ECO:0000313" key="9">
    <source>
        <dbReference type="Proteomes" id="UP000013063"/>
    </source>
</evidence>
<evidence type="ECO:0000259" key="4">
    <source>
        <dbReference type="Pfam" id="PF25876"/>
    </source>
</evidence>
<dbReference type="NCBIfam" id="TIGR01730">
    <property type="entry name" value="RND_mfp"/>
    <property type="match status" value="1"/>
</dbReference>
<dbReference type="Gene3D" id="2.40.30.170">
    <property type="match status" value="1"/>
</dbReference>
<dbReference type="GO" id="GO:1990281">
    <property type="term" value="C:efflux pump complex"/>
    <property type="evidence" value="ECO:0007669"/>
    <property type="project" value="TreeGrafter"/>
</dbReference>
<dbReference type="OrthoDB" id="9806939at2"/>
<dbReference type="InterPro" id="IPR058792">
    <property type="entry name" value="Beta-barrel_RND_2"/>
</dbReference>
<feature type="domain" description="Multidrug resistance protein MdtA-like alpha-helical hairpin" evidence="4">
    <location>
        <begin position="122"/>
        <end position="181"/>
    </location>
</feature>
<keyword evidence="3" id="KW-0813">Transport</keyword>
<dbReference type="Pfam" id="PF25917">
    <property type="entry name" value="BSH_RND"/>
    <property type="match status" value="1"/>
</dbReference>